<dbReference type="Pfam" id="PF01740">
    <property type="entry name" value="STAS"/>
    <property type="match status" value="1"/>
</dbReference>
<dbReference type="SUPFAM" id="SSF52091">
    <property type="entry name" value="SpoIIaa-like"/>
    <property type="match status" value="1"/>
</dbReference>
<dbReference type="InterPro" id="IPR018045">
    <property type="entry name" value="S04_transporter_CS"/>
</dbReference>
<keyword evidence="3 5" id="KW-1133">Transmembrane helix</keyword>
<dbReference type="NCBIfam" id="TIGR00815">
    <property type="entry name" value="sulP"/>
    <property type="match status" value="1"/>
</dbReference>
<keyword evidence="4 5" id="KW-0472">Membrane</keyword>
<accession>A0ABU1V2F8</accession>
<comment type="caution">
    <text evidence="7">The sequence shown here is derived from an EMBL/GenBank/DDBJ whole genome shotgun (WGS) entry which is preliminary data.</text>
</comment>
<feature type="transmembrane region" description="Helical" evidence="5">
    <location>
        <begin position="353"/>
        <end position="370"/>
    </location>
</feature>
<dbReference type="Gene3D" id="3.30.750.24">
    <property type="entry name" value="STAS domain"/>
    <property type="match status" value="1"/>
</dbReference>
<keyword evidence="2 5" id="KW-0812">Transmembrane</keyword>
<proteinExistence type="predicted"/>
<evidence type="ECO:0000256" key="3">
    <source>
        <dbReference type="ARBA" id="ARBA00022989"/>
    </source>
</evidence>
<dbReference type="InterPro" id="IPR036513">
    <property type="entry name" value="STAS_dom_sf"/>
</dbReference>
<dbReference type="PROSITE" id="PS01130">
    <property type="entry name" value="SLC26A"/>
    <property type="match status" value="1"/>
</dbReference>
<feature type="transmembrane region" description="Helical" evidence="5">
    <location>
        <begin position="311"/>
        <end position="333"/>
    </location>
</feature>
<evidence type="ECO:0000313" key="7">
    <source>
        <dbReference type="EMBL" id="MDR7091638.1"/>
    </source>
</evidence>
<name>A0ABU1V2F8_9GAMM</name>
<sequence>MASFLSPYKDVWCGYCLVFRSIDIFIEVYMPHRAHLFSLRIAHAFREACFSETYGAARFTRDLLAGITVGIIAIPLAMALAIASGVAPQYGLYTAIIAGFLIPLLGGSRFSISGPTAAFVVILYPIAQKYGLGGLLVASVMAGGILVVMALLRLGRLIEYIPEAVTLGFTAGIAVVIATLQIKDFFGLQFDSMPEHYLEKLWLLVQNLPDFYWPSFVVAAATLVIMLLWPLLKLPVPPHLPALIVGTLVALVFNQSGFSVDTIGSRFSYTLADGTTGFGIPPQLPQFEWPWLQAGAQGEAIQWNSRVVQDLLAAAFAIAMLGAIESLLCAVVLDGMSGKRHSANSELLGQGIANIITPFFGGITATAALARSAASIKAGAESPVAGMIHALVVLLGLVALAPLLAYLPMPAMAALLVMVAWGMSEAHKAVHLIKTAPRGDIWVFITCFALTVLFDMVIAITAGIVLAALLFMKEIAAMTHVDDVTVDENATDETKQLPENWRAFSISGPLFFAAADRVFGELSTLCTVQQHIILSLKEVSLLDAGGLSALNKLIAKCEKNNTELILTDIPKQPLSTLAHANIKPIKGVLRFYLTLGEARRVVVEGH</sequence>
<feature type="transmembrane region" description="Helical" evidence="5">
    <location>
        <begin position="130"/>
        <end position="152"/>
    </location>
</feature>
<feature type="transmembrane region" description="Helical" evidence="5">
    <location>
        <begin position="441"/>
        <end position="471"/>
    </location>
</feature>
<dbReference type="InterPro" id="IPR011547">
    <property type="entry name" value="SLC26A/SulP_dom"/>
</dbReference>
<gene>
    <name evidence="7" type="ORF">J2X05_003673</name>
</gene>
<comment type="subcellular location">
    <subcellularLocation>
        <location evidence="1">Membrane</location>
        <topology evidence="1">Multi-pass membrane protein</topology>
    </subcellularLocation>
</comment>
<evidence type="ECO:0000313" key="8">
    <source>
        <dbReference type="Proteomes" id="UP001253595"/>
    </source>
</evidence>
<dbReference type="EMBL" id="JAVDVX010000007">
    <property type="protein sequence ID" value="MDR7091638.1"/>
    <property type="molecule type" value="Genomic_DNA"/>
</dbReference>
<evidence type="ECO:0000256" key="2">
    <source>
        <dbReference type="ARBA" id="ARBA00022692"/>
    </source>
</evidence>
<dbReference type="PANTHER" id="PTHR11814">
    <property type="entry name" value="SULFATE TRANSPORTER"/>
    <property type="match status" value="1"/>
</dbReference>
<feature type="transmembrane region" description="Helical" evidence="5">
    <location>
        <begin position="391"/>
        <end position="421"/>
    </location>
</feature>
<keyword evidence="8" id="KW-1185">Reference proteome</keyword>
<dbReference type="Proteomes" id="UP001253595">
    <property type="component" value="Unassembled WGS sequence"/>
</dbReference>
<dbReference type="Pfam" id="PF00916">
    <property type="entry name" value="Sulfate_transp"/>
    <property type="match status" value="1"/>
</dbReference>
<dbReference type="CDD" id="cd07042">
    <property type="entry name" value="STAS_SulP_like_sulfate_transporter"/>
    <property type="match status" value="1"/>
</dbReference>
<dbReference type="PROSITE" id="PS50801">
    <property type="entry name" value="STAS"/>
    <property type="match status" value="1"/>
</dbReference>
<evidence type="ECO:0000259" key="6">
    <source>
        <dbReference type="PROSITE" id="PS50801"/>
    </source>
</evidence>
<feature type="transmembrane region" description="Helical" evidence="5">
    <location>
        <begin position="63"/>
        <end position="83"/>
    </location>
</feature>
<dbReference type="NCBIfam" id="NF008660">
    <property type="entry name" value="PRK11660.1"/>
    <property type="match status" value="1"/>
</dbReference>
<dbReference type="RefSeq" id="WP_310075134.1">
    <property type="nucleotide sequence ID" value="NZ_JAVDVX010000007.1"/>
</dbReference>
<feature type="transmembrane region" description="Helical" evidence="5">
    <location>
        <begin position="211"/>
        <end position="232"/>
    </location>
</feature>
<organism evidence="7 8">
    <name type="scientific">Cellvibrio fibrivorans</name>
    <dbReference type="NCBI Taxonomy" id="126350"/>
    <lineage>
        <taxon>Bacteria</taxon>
        <taxon>Pseudomonadati</taxon>
        <taxon>Pseudomonadota</taxon>
        <taxon>Gammaproteobacteria</taxon>
        <taxon>Cellvibrionales</taxon>
        <taxon>Cellvibrionaceae</taxon>
        <taxon>Cellvibrio</taxon>
    </lineage>
</organism>
<evidence type="ECO:0000256" key="5">
    <source>
        <dbReference type="SAM" id="Phobius"/>
    </source>
</evidence>
<dbReference type="InterPro" id="IPR001902">
    <property type="entry name" value="SLC26A/SulP_fam"/>
</dbReference>
<protein>
    <submittedName>
        <fullName evidence="7">SulP family sulfate permease</fullName>
    </submittedName>
</protein>
<reference evidence="7 8" key="1">
    <citation type="submission" date="2023-07" db="EMBL/GenBank/DDBJ databases">
        <title>Sorghum-associated microbial communities from plants grown in Nebraska, USA.</title>
        <authorList>
            <person name="Schachtman D."/>
        </authorList>
    </citation>
    <scope>NUCLEOTIDE SEQUENCE [LARGE SCALE GENOMIC DNA]</scope>
    <source>
        <strain evidence="7 8">BE190</strain>
    </source>
</reference>
<feature type="transmembrane region" description="Helical" evidence="5">
    <location>
        <begin position="164"/>
        <end position="182"/>
    </location>
</feature>
<evidence type="ECO:0000256" key="1">
    <source>
        <dbReference type="ARBA" id="ARBA00004141"/>
    </source>
</evidence>
<dbReference type="InterPro" id="IPR002645">
    <property type="entry name" value="STAS_dom"/>
</dbReference>
<evidence type="ECO:0000256" key="4">
    <source>
        <dbReference type="ARBA" id="ARBA00023136"/>
    </source>
</evidence>
<feature type="transmembrane region" description="Helical" evidence="5">
    <location>
        <begin position="90"/>
        <end position="110"/>
    </location>
</feature>
<feature type="domain" description="STAS" evidence="6">
    <location>
        <begin position="504"/>
        <end position="602"/>
    </location>
</feature>